<sequence>MKHANKIAMKQILGGIRKAVEEYDMIQDGDKIVVGVSGGKDSMVLLYGMKLFQRFSPVKYDLAAVTIGMGFENFDTSPIEEFCKKIDVPYYVVDTDIAEIIFDIRKEKNPCALCAKMRRGALHDKVKDLGFNKVALGHHADDALETLFLSMFYEGRISTFKPVTYLSNKDIHCIRPMLLLKEAQVEGVMNRHDIPVVESPCPMDRHTKREDMKLLLKSIYKDIPEGRDRLIRAIRNKDQLSLWF</sequence>
<dbReference type="SUPFAM" id="SSF52402">
    <property type="entry name" value="Adenine nucleotide alpha hydrolases-like"/>
    <property type="match status" value="1"/>
</dbReference>
<feature type="binding site" evidence="2">
    <location>
        <position position="41"/>
    </location>
    <ligand>
        <name>ATP</name>
        <dbReference type="ChEBI" id="CHEBI:30616"/>
    </ligand>
</feature>
<evidence type="ECO:0000313" key="5">
    <source>
        <dbReference type="Proteomes" id="UP000184052"/>
    </source>
</evidence>
<evidence type="ECO:0000256" key="1">
    <source>
        <dbReference type="ARBA" id="ARBA00022679"/>
    </source>
</evidence>
<reference evidence="4 5" key="1">
    <citation type="submission" date="2016-11" db="EMBL/GenBank/DDBJ databases">
        <authorList>
            <person name="Jaros S."/>
            <person name="Januszkiewicz K."/>
            <person name="Wedrychowicz H."/>
        </authorList>
    </citation>
    <scope>NUCLEOTIDE SEQUENCE [LARGE SCALE GENOMIC DNA]</scope>
    <source>
        <strain evidence="4 5">DSM 17477</strain>
    </source>
</reference>
<feature type="binding site" evidence="2">
    <location>
        <position position="142"/>
    </location>
    <ligand>
        <name>ATP</name>
        <dbReference type="ChEBI" id="CHEBI:30616"/>
    </ligand>
</feature>
<dbReference type="GO" id="GO:0008033">
    <property type="term" value="P:tRNA processing"/>
    <property type="evidence" value="ECO:0007669"/>
    <property type="project" value="InterPro"/>
</dbReference>
<dbReference type="GO" id="GO:0016740">
    <property type="term" value="F:transferase activity"/>
    <property type="evidence" value="ECO:0007669"/>
    <property type="project" value="UniProtKB-KW"/>
</dbReference>
<dbReference type="GO" id="GO:0005524">
    <property type="term" value="F:ATP binding"/>
    <property type="evidence" value="ECO:0007669"/>
    <property type="project" value="UniProtKB-KW"/>
</dbReference>
<feature type="binding site" evidence="2">
    <location>
        <begin position="35"/>
        <end position="37"/>
    </location>
    <ligand>
        <name>ATP</name>
        <dbReference type="ChEBI" id="CHEBI:30616"/>
    </ligand>
</feature>
<evidence type="ECO:0000259" key="3">
    <source>
        <dbReference type="Pfam" id="PF01171"/>
    </source>
</evidence>
<organism evidence="4 5">
    <name type="scientific">Dethiosulfatibacter aminovorans DSM 17477</name>
    <dbReference type="NCBI Taxonomy" id="1121476"/>
    <lineage>
        <taxon>Bacteria</taxon>
        <taxon>Bacillati</taxon>
        <taxon>Bacillota</taxon>
        <taxon>Tissierellia</taxon>
        <taxon>Dethiosulfatibacter</taxon>
    </lineage>
</organism>
<feature type="binding site" evidence="2">
    <location>
        <position position="67"/>
    </location>
    <ligand>
        <name>ATP</name>
        <dbReference type="ChEBI" id="CHEBI:30616"/>
    </ligand>
</feature>
<proteinExistence type="predicted"/>
<keyword evidence="1" id="KW-0808">Transferase</keyword>
<gene>
    <name evidence="4" type="ORF">SAMN02745751_02267</name>
</gene>
<feature type="domain" description="tRNA(Ile)-lysidine/2-thiocytidine synthase N-terminal" evidence="3">
    <location>
        <begin position="31"/>
        <end position="207"/>
    </location>
</feature>
<dbReference type="PANTHER" id="PTHR43686">
    <property type="entry name" value="SULFURTRANSFERASE-RELATED"/>
    <property type="match status" value="1"/>
</dbReference>
<keyword evidence="2" id="KW-0547">Nucleotide-binding</keyword>
<dbReference type="InterPro" id="IPR011063">
    <property type="entry name" value="TilS/TtcA_N"/>
</dbReference>
<accession>A0A1M6IB89</accession>
<dbReference type="PIRSF" id="PIRSF004976">
    <property type="entry name" value="ATPase_YdaO"/>
    <property type="match status" value="1"/>
</dbReference>
<keyword evidence="5" id="KW-1185">Reference proteome</keyword>
<keyword evidence="2" id="KW-0067">ATP-binding</keyword>
<dbReference type="InterPro" id="IPR035107">
    <property type="entry name" value="tRNA_thiolation_TtcA_Ctu1"/>
</dbReference>
<dbReference type="CDD" id="cd24138">
    <property type="entry name" value="TtcA-like"/>
    <property type="match status" value="1"/>
</dbReference>
<dbReference type="Gene3D" id="3.40.50.620">
    <property type="entry name" value="HUPs"/>
    <property type="match status" value="1"/>
</dbReference>
<name>A0A1M6IB89_9FIRM</name>
<dbReference type="InterPro" id="IPR014729">
    <property type="entry name" value="Rossmann-like_a/b/a_fold"/>
</dbReference>
<feature type="binding site" evidence="2">
    <location>
        <position position="137"/>
    </location>
    <ligand>
        <name>ATP</name>
        <dbReference type="ChEBI" id="CHEBI:30616"/>
    </ligand>
</feature>
<protein>
    <submittedName>
        <fullName evidence="4">tRNA(Ile)-lysidine synthase TilS/MesJ</fullName>
    </submittedName>
</protein>
<dbReference type="STRING" id="1121476.SAMN02745751_02267"/>
<dbReference type="Proteomes" id="UP000184052">
    <property type="component" value="Unassembled WGS sequence"/>
</dbReference>
<evidence type="ECO:0000256" key="2">
    <source>
        <dbReference type="PIRSR" id="PIRSR004976-51"/>
    </source>
</evidence>
<dbReference type="Pfam" id="PF01171">
    <property type="entry name" value="ATP_bind_3"/>
    <property type="match status" value="1"/>
</dbReference>
<dbReference type="AlphaFoldDB" id="A0A1M6IB89"/>
<dbReference type="EMBL" id="FQZL01000016">
    <property type="protein sequence ID" value="SHJ31677.1"/>
    <property type="molecule type" value="Genomic_DNA"/>
</dbReference>
<dbReference type="PANTHER" id="PTHR43686:SF1">
    <property type="entry name" value="AMINOTRAN_5 DOMAIN-CONTAINING PROTEIN"/>
    <property type="match status" value="1"/>
</dbReference>
<evidence type="ECO:0000313" key="4">
    <source>
        <dbReference type="EMBL" id="SHJ31677.1"/>
    </source>
</evidence>